<evidence type="ECO:0000313" key="3">
    <source>
        <dbReference type="Proteomes" id="UP000321513"/>
    </source>
</evidence>
<dbReference type="EMBL" id="BJYT01000024">
    <property type="protein sequence ID" value="GEO11523.1"/>
    <property type="molecule type" value="Genomic_DNA"/>
</dbReference>
<accession>A0A512BHU5</accession>
<feature type="signal peptide" evidence="1">
    <location>
        <begin position="1"/>
        <end position="25"/>
    </location>
</feature>
<comment type="caution">
    <text evidence="2">The sequence shown here is derived from an EMBL/GenBank/DDBJ whole genome shotgun (WGS) entry which is preliminary data.</text>
</comment>
<evidence type="ECO:0000313" key="2">
    <source>
        <dbReference type="EMBL" id="GEO11523.1"/>
    </source>
</evidence>
<organism evidence="2 3">
    <name type="scientific">Segetibacter aerophilus</name>
    <dbReference type="NCBI Taxonomy" id="670293"/>
    <lineage>
        <taxon>Bacteria</taxon>
        <taxon>Pseudomonadati</taxon>
        <taxon>Bacteroidota</taxon>
        <taxon>Chitinophagia</taxon>
        <taxon>Chitinophagales</taxon>
        <taxon>Chitinophagaceae</taxon>
        <taxon>Segetibacter</taxon>
    </lineage>
</organism>
<dbReference type="AlphaFoldDB" id="A0A512BHU5"/>
<feature type="chain" id="PRO_5022030858" description="Transporter" evidence="1">
    <location>
        <begin position="26"/>
        <end position="258"/>
    </location>
</feature>
<dbReference type="InterPro" id="IPR025737">
    <property type="entry name" value="FApF"/>
</dbReference>
<dbReference type="OrthoDB" id="1014491at2"/>
<gene>
    <name evidence="2" type="ORF">SAE01_40190</name>
</gene>
<evidence type="ECO:0008006" key="4">
    <source>
        <dbReference type="Google" id="ProtNLM"/>
    </source>
</evidence>
<protein>
    <recommendedName>
        <fullName evidence="4">Transporter</fullName>
    </recommendedName>
</protein>
<dbReference type="Pfam" id="PF13557">
    <property type="entry name" value="Phenol_MetA_deg"/>
    <property type="match status" value="1"/>
</dbReference>
<evidence type="ECO:0000256" key="1">
    <source>
        <dbReference type="SAM" id="SignalP"/>
    </source>
</evidence>
<reference evidence="2 3" key="1">
    <citation type="submission" date="2019-07" db="EMBL/GenBank/DDBJ databases">
        <title>Whole genome shotgun sequence of Segetibacter aerophilus NBRC 106135.</title>
        <authorList>
            <person name="Hosoyama A."/>
            <person name="Uohara A."/>
            <person name="Ohji S."/>
            <person name="Ichikawa N."/>
        </authorList>
    </citation>
    <scope>NUCLEOTIDE SEQUENCE [LARGE SCALE GENOMIC DNA]</scope>
    <source>
        <strain evidence="2 3">NBRC 106135</strain>
    </source>
</reference>
<dbReference type="Proteomes" id="UP000321513">
    <property type="component" value="Unassembled WGS sequence"/>
</dbReference>
<keyword evidence="3" id="KW-1185">Reference proteome</keyword>
<sequence length="258" mass="29465">MSIPKTSMKKTLLLLSSFLSLTIYAQDKIEAERPSESLSPKTVVKKSFQAEIGFRKTQENEQDKVWRQPNALFRYGVFDKLELRLETTVADEKLVSENEFKKGLKPVEIGLKLNFFETKNEAFSSSIVGQIGIPKFASPDHKIDKAYNRVRLLFENKLSEKLKLNYNVGSEWDSEDQEQNWMYSFTPEFEISDKWESYVEVYGFAKKGKTPEDVFDAGIAYFVSKNSKLDLSGGVGLNEESPHYFVAAGISFRFGGKK</sequence>
<name>A0A512BHU5_9BACT</name>
<keyword evidence="1" id="KW-0732">Signal</keyword>
<proteinExistence type="predicted"/>